<dbReference type="AlphaFoldDB" id="A0A8J5JQ79"/>
<organism evidence="2 3">
    <name type="scientific">Homarus americanus</name>
    <name type="common">American lobster</name>
    <dbReference type="NCBI Taxonomy" id="6706"/>
    <lineage>
        <taxon>Eukaryota</taxon>
        <taxon>Metazoa</taxon>
        <taxon>Ecdysozoa</taxon>
        <taxon>Arthropoda</taxon>
        <taxon>Crustacea</taxon>
        <taxon>Multicrustacea</taxon>
        <taxon>Malacostraca</taxon>
        <taxon>Eumalacostraca</taxon>
        <taxon>Eucarida</taxon>
        <taxon>Decapoda</taxon>
        <taxon>Pleocyemata</taxon>
        <taxon>Astacidea</taxon>
        <taxon>Nephropoidea</taxon>
        <taxon>Nephropidae</taxon>
        <taxon>Homarus</taxon>
    </lineage>
</organism>
<evidence type="ECO:0000313" key="2">
    <source>
        <dbReference type="EMBL" id="KAG7159089.1"/>
    </source>
</evidence>
<feature type="transmembrane region" description="Helical" evidence="1">
    <location>
        <begin position="24"/>
        <end position="44"/>
    </location>
</feature>
<keyword evidence="1" id="KW-1133">Transmembrane helix</keyword>
<sequence>MASVLFKKAWLWWHGRAGGWSGHQIWYCLLIAWIFLTTHVIICTRGSLHHPALQQVCYGHDNDPQTNQPHNTCCHLHNYTKDDIITCVQRATYDFPDAKRYRRDASINNPNNDRSLTKEKDYFPSPNNHLLKFYHLPIGRSSPDPQPNGISGLPTTSGVWGWLWVVTGDSRMRQVFSALVTRLNSPRLKYRNPSTGYSITHSGHSPGSSLHWMKTTLNTFHTSGPQAALDKFKKHMNTFLPQLTKFAETTSTIIQLQDHLQESRIFRKYRGIYSNSNIDLYNNFLSSYLTGSSITIWDSNIPFSDTYITQCVHGYKKSFDKLWDCGNPLHTGFIMIEKYANMFLNDVCNSYFDLNATYC</sequence>
<name>A0A8J5JQ79_HOMAM</name>
<keyword evidence="3" id="KW-1185">Reference proteome</keyword>
<proteinExistence type="predicted"/>
<evidence type="ECO:0000313" key="3">
    <source>
        <dbReference type="Proteomes" id="UP000747542"/>
    </source>
</evidence>
<gene>
    <name evidence="2" type="ORF">Hamer_G023176</name>
</gene>
<comment type="caution">
    <text evidence="2">The sequence shown here is derived from an EMBL/GenBank/DDBJ whole genome shotgun (WGS) entry which is preliminary data.</text>
</comment>
<protein>
    <submittedName>
        <fullName evidence="2">Uncharacterized protein</fullName>
    </submittedName>
</protein>
<evidence type="ECO:0000256" key="1">
    <source>
        <dbReference type="SAM" id="Phobius"/>
    </source>
</evidence>
<keyword evidence="1" id="KW-0472">Membrane</keyword>
<dbReference type="EMBL" id="JAHLQT010033882">
    <property type="protein sequence ID" value="KAG7159089.1"/>
    <property type="molecule type" value="Genomic_DNA"/>
</dbReference>
<keyword evidence="1" id="KW-0812">Transmembrane</keyword>
<accession>A0A8J5JQ79</accession>
<reference evidence="2" key="1">
    <citation type="journal article" date="2021" name="Sci. Adv.">
        <title>The American lobster genome reveals insights on longevity, neural, and immune adaptations.</title>
        <authorList>
            <person name="Polinski J.M."/>
            <person name="Zimin A.V."/>
            <person name="Clark K.F."/>
            <person name="Kohn A.B."/>
            <person name="Sadowski N."/>
            <person name="Timp W."/>
            <person name="Ptitsyn A."/>
            <person name="Khanna P."/>
            <person name="Romanova D.Y."/>
            <person name="Williams P."/>
            <person name="Greenwood S.J."/>
            <person name="Moroz L.L."/>
            <person name="Walt D.R."/>
            <person name="Bodnar A.G."/>
        </authorList>
    </citation>
    <scope>NUCLEOTIDE SEQUENCE</scope>
    <source>
        <strain evidence="2">GMGI-L3</strain>
    </source>
</reference>
<dbReference type="Proteomes" id="UP000747542">
    <property type="component" value="Unassembled WGS sequence"/>
</dbReference>